<gene>
    <name evidence="1" type="ORF">TTHERM_002653453</name>
</gene>
<dbReference type="KEGG" id="tet:TTHERM_002653453"/>
<evidence type="ECO:0000313" key="1">
    <source>
        <dbReference type="EMBL" id="EWS72987.1"/>
    </source>
</evidence>
<dbReference type="GeneID" id="24442673"/>
<dbReference type="RefSeq" id="XP_012654478.1">
    <property type="nucleotide sequence ID" value="XM_012799024.1"/>
</dbReference>
<dbReference type="AlphaFoldDB" id="W7X6E9"/>
<dbReference type="EMBL" id="GG662594">
    <property type="protein sequence ID" value="EWS72987.1"/>
    <property type="molecule type" value="Genomic_DNA"/>
</dbReference>
<sequence>MKQNKIFQLKQNLKLINKKKLRQYKKQNKKFLKQKLNKQIRRVCCYQFIFLISTLKAQCNLLNKNIYLTHLNSQFNCHFLNIEEKIQNQLVIQMEKMKKKQQIKRNQQIIKANVENKK</sequence>
<keyword evidence="2" id="KW-1185">Reference proteome</keyword>
<name>W7X6E9_TETTS</name>
<dbReference type="Proteomes" id="UP000009168">
    <property type="component" value="Unassembled WGS sequence"/>
</dbReference>
<protein>
    <submittedName>
        <fullName evidence="1">Uncharacterized protein</fullName>
    </submittedName>
</protein>
<evidence type="ECO:0000313" key="2">
    <source>
        <dbReference type="Proteomes" id="UP000009168"/>
    </source>
</evidence>
<proteinExistence type="predicted"/>
<accession>W7X6E9</accession>
<organism evidence="1 2">
    <name type="scientific">Tetrahymena thermophila (strain SB210)</name>
    <dbReference type="NCBI Taxonomy" id="312017"/>
    <lineage>
        <taxon>Eukaryota</taxon>
        <taxon>Sar</taxon>
        <taxon>Alveolata</taxon>
        <taxon>Ciliophora</taxon>
        <taxon>Intramacronucleata</taxon>
        <taxon>Oligohymenophorea</taxon>
        <taxon>Hymenostomatida</taxon>
        <taxon>Tetrahymenina</taxon>
        <taxon>Tetrahymenidae</taxon>
        <taxon>Tetrahymena</taxon>
    </lineage>
</organism>
<reference evidence="2" key="1">
    <citation type="journal article" date="2006" name="PLoS Biol.">
        <title>Macronuclear genome sequence of the ciliate Tetrahymena thermophila, a model eukaryote.</title>
        <authorList>
            <person name="Eisen J.A."/>
            <person name="Coyne R.S."/>
            <person name="Wu M."/>
            <person name="Wu D."/>
            <person name="Thiagarajan M."/>
            <person name="Wortman J.R."/>
            <person name="Badger J.H."/>
            <person name="Ren Q."/>
            <person name="Amedeo P."/>
            <person name="Jones K.M."/>
            <person name="Tallon L.J."/>
            <person name="Delcher A.L."/>
            <person name="Salzberg S.L."/>
            <person name="Silva J.C."/>
            <person name="Haas B.J."/>
            <person name="Majoros W.H."/>
            <person name="Farzad M."/>
            <person name="Carlton J.M."/>
            <person name="Smith R.K. Jr."/>
            <person name="Garg J."/>
            <person name="Pearlman R.E."/>
            <person name="Karrer K.M."/>
            <person name="Sun L."/>
            <person name="Manning G."/>
            <person name="Elde N.C."/>
            <person name="Turkewitz A.P."/>
            <person name="Asai D.J."/>
            <person name="Wilkes D.E."/>
            <person name="Wang Y."/>
            <person name="Cai H."/>
            <person name="Collins K."/>
            <person name="Stewart B.A."/>
            <person name="Lee S.R."/>
            <person name="Wilamowska K."/>
            <person name="Weinberg Z."/>
            <person name="Ruzzo W.L."/>
            <person name="Wloga D."/>
            <person name="Gaertig J."/>
            <person name="Frankel J."/>
            <person name="Tsao C.-C."/>
            <person name="Gorovsky M.A."/>
            <person name="Keeling P.J."/>
            <person name="Waller R.F."/>
            <person name="Patron N.J."/>
            <person name="Cherry J.M."/>
            <person name="Stover N.A."/>
            <person name="Krieger C.J."/>
            <person name="del Toro C."/>
            <person name="Ryder H.F."/>
            <person name="Williamson S.C."/>
            <person name="Barbeau R.A."/>
            <person name="Hamilton E.P."/>
            <person name="Orias E."/>
        </authorList>
    </citation>
    <scope>NUCLEOTIDE SEQUENCE [LARGE SCALE GENOMIC DNA]</scope>
    <source>
        <strain evidence="2">SB210</strain>
    </source>
</reference>
<dbReference type="InParanoid" id="W7X6E9"/>